<name>A0A1H8MXJ4_9PROT</name>
<keyword evidence="2" id="KW-1185">Reference proteome</keyword>
<evidence type="ECO:0000313" key="1">
    <source>
        <dbReference type="EMBL" id="SEO22022.1"/>
    </source>
</evidence>
<organism evidence="1 2">
    <name type="scientific">Nitrosomonas oligotropha</name>
    <dbReference type="NCBI Taxonomy" id="42354"/>
    <lineage>
        <taxon>Bacteria</taxon>
        <taxon>Pseudomonadati</taxon>
        <taxon>Pseudomonadota</taxon>
        <taxon>Betaproteobacteria</taxon>
        <taxon>Nitrosomonadales</taxon>
        <taxon>Nitrosomonadaceae</taxon>
        <taxon>Nitrosomonas</taxon>
    </lineage>
</organism>
<evidence type="ECO:0000313" key="2">
    <source>
        <dbReference type="Proteomes" id="UP000198814"/>
    </source>
</evidence>
<dbReference type="EMBL" id="FODO01000006">
    <property type="protein sequence ID" value="SEO22022.1"/>
    <property type="molecule type" value="Genomic_DNA"/>
</dbReference>
<protein>
    <submittedName>
        <fullName evidence="1">Type I restriction enzyme, S subunit</fullName>
    </submittedName>
</protein>
<gene>
    <name evidence="1" type="ORF">SAMN05216333_10662</name>
</gene>
<dbReference type="AlphaFoldDB" id="A0A1H8MXJ4"/>
<sequence>MSVCDCIVGLITNIKRAESYQKSFTDLESLYDALIQQTFKGELDLSRVPQGARQPEEGWSK</sequence>
<proteinExistence type="predicted"/>
<dbReference type="RefSeq" id="WP_090317364.1">
    <property type="nucleotide sequence ID" value="NZ_FNOE01000006.1"/>
</dbReference>
<dbReference type="Proteomes" id="UP000198814">
    <property type="component" value="Unassembled WGS sequence"/>
</dbReference>
<reference evidence="2" key="1">
    <citation type="submission" date="2016-10" db="EMBL/GenBank/DDBJ databases">
        <authorList>
            <person name="Varghese N."/>
            <person name="Submissions S."/>
        </authorList>
    </citation>
    <scope>NUCLEOTIDE SEQUENCE [LARGE SCALE GENOMIC DNA]</scope>
    <source>
        <strain evidence="2">Nm76</strain>
    </source>
</reference>
<dbReference type="STRING" id="42354.SAMN05216333_10662"/>
<accession>A0A1H8MXJ4</accession>